<organism evidence="1">
    <name type="scientific">Tanacetum cinerariifolium</name>
    <name type="common">Dalmatian daisy</name>
    <name type="synonym">Chrysanthemum cinerariifolium</name>
    <dbReference type="NCBI Taxonomy" id="118510"/>
    <lineage>
        <taxon>Eukaryota</taxon>
        <taxon>Viridiplantae</taxon>
        <taxon>Streptophyta</taxon>
        <taxon>Embryophyta</taxon>
        <taxon>Tracheophyta</taxon>
        <taxon>Spermatophyta</taxon>
        <taxon>Magnoliopsida</taxon>
        <taxon>eudicotyledons</taxon>
        <taxon>Gunneridae</taxon>
        <taxon>Pentapetalae</taxon>
        <taxon>asterids</taxon>
        <taxon>campanulids</taxon>
        <taxon>Asterales</taxon>
        <taxon>Asteraceae</taxon>
        <taxon>Asteroideae</taxon>
        <taxon>Anthemideae</taxon>
        <taxon>Anthemidinae</taxon>
        <taxon>Tanacetum</taxon>
    </lineage>
</organism>
<accession>A0A699HQS8</accession>
<comment type="caution">
    <text evidence="1">The sequence shown here is derived from an EMBL/GenBank/DDBJ whole genome shotgun (WGS) entry which is preliminary data.</text>
</comment>
<sequence>MGSRALVLLGPAFLSEHILLNHLSKSGFHQALRQKGNRLKVGVRDYSVHSSLERPNVARLAETARISLTPQEKLCPQSLGRNLCSGCRVGEKVRVFLLHLVFTLSGKLMTPPRVPANSDNQNTTLLQTLDLTVHDLDRFFNEVQFDINLDFLQRYSKRFFSHAFL</sequence>
<gene>
    <name evidence="1" type="ORF">Tci_429895</name>
</gene>
<dbReference type="EMBL" id="BKCJ010190591">
    <property type="protein sequence ID" value="GEY57921.1"/>
    <property type="molecule type" value="Genomic_DNA"/>
</dbReference>
<dbReference type="AlphaFoldDB" id="A0A699HQS8"/>
<protein>
    <submittedName>
        <fullName evidence="1">Glutamyl-tRNA(Gln) amidotransferase subunit C, chloroplastic/mitochondrial</fullName>
    </submittedName>
</protein>
<keyword evidence="1" id="KW-0808">Transferase</keyword>
<reference evidence="1" key="1">
    <citation type="journal article" date="2019" name="Sci. Rep.">
        <title>Draft genome of Tanacetum cinerariifolium, the natural source of mosquito coil.</title>
        <authorList>
            <person name="Yamashiro T."/>
            <person name="Shiraishi A."/>
            <person name="Satake H."/>
            <person name="Nakayama K."/>
        </authorList>
    </citation>
    <scope>NUCLEOTIDE SEQUENCE</scope>
</reference>
<name>A0A699HQS8_TANCI</name>
<proteinExistence type="predicted"/>
<evidence type="ECO:0000313" key="1">
    <source>
        <dbReference type="EMBL" id="GEY57921.1"/>
    </source>
</evidence>
<dbReference type="GO" id="GO:0016740">
    <property type="term" value="F:transferase activity"/>
    <property type="evidence" value="ECO:0007669"/>
    <property type="project" value="UniProtKB-KW"/>
</dbReference>